<evidence type="ECO:0000259" key="1">
    <source>
        <dbReference type="Pfam" id="PF01379"/>
    </source>
</evidence>
<dbReference type="Pfam" id="PF01379">
    <property type="entry name" value="Porphobil_deam"/>
    <property type="match status" value="1"/>
</dbReference>
<protein>
    <submittedName>
        <fullName evidence="2">Hydroxymethylbilane synthase</fullName>
    </submittedName>
</protein>
<evidence type="ECO:0000313" key="2">
    <source>
        <dbReference type="EMBL" id="MBF4985102.1"/>
    </source>
</evidence>
<accession>A0ABS0A6U3</accession>
<proteinExistence type="predicted"/>
<gene>
    <name evidence="2" type="ORF">FNJ87_12415</name>
</gene>
<dbReference type="EMBL" id="JADKYU010000650">
    <property type="protein sequence ID" value="MBF4985102.1"/>
    <property type="molecule type" value="Genomic_DNA"/>
</dbReference>
<organism evidence="2 3">
    <name type="scientific">Nonlabens mediterrranea</name>
    <dbReference type="NCBI Taxonomy" id="1419947"/>
    <lineage>
        <taxon>Bacteria</taxon>
        <taxon>Pseudomonadati</taxon>
        <taxon>Bacteroidota</taxon>
        <taxon>Flavobacteriia</taxon>
        <taxon>Flavobacteriales</taxon>
        <taxon>Flavobacteriaceae</taxon>
        <taxon>Nonlabens</taxon>
    </lineage>
</organism>
<dbReference type="Gene3D" id="3.40.190.10">
    <property type="entry name" value="Periplasmic binding protein-like II"/>
    <property type="match status" value="1"/>
</dbReference>
<reference evidence="2 3" key="1">
    <citation type="submission" date="2020-11" db="EMBL/GenBank/DDBJ databases">
        <title>P. mediterranea TC4 genome.</title>
        <authorList>
            <person name="Molmeret M."/>
        </authorList>
    </citation>
    <scope>NUCLEOTIDE SEQUENCE [LARGE SCALE GENOMIC DNA]</scope>
    <source>
        <strain evidence="2 3">TC4</strain>
    </source>
</reference>
<comment type="caution">
    <text evidence="2">The sequence shown here is derived from an EMBL/GenBank/DDBJ whole genome shotgun (WGS) entry which is preliminary data.</text>
</comment>
<keyword evidence="3" id="KW-1185">Reference proteome</keyword>
<evidence type="ECO:0000313" key="3">
    <source>
        <dbReference type="Proteomes" id="UP001194729"/>
    </source>
</evidence>
<dbReference type="InterPro" id="IPR022417">
    <property type="entry name" value="Porphobilin_deaminase_N"/>
</dbReference>
<feature type="domain" description="Porphobilinogen deaminase N-terminal" evidence="1">
    <location>
        <begin position="5"/>
        <end position="57"/>
    </location>
</feature>
<dbReference type="Proteomes" id="UP001194729">
    <property type="component" value="Unassembled WGS sequence"/>
</dbReference>
<feature type="non-terminal residue" evidence="2">
    <location>
        <position position="58"/>
    </location>
</feature>
<sequence length="58" mass="6380">MSLKIRIGTRDSQLAMWQATTVQSQLNALGFQTELAPVKSQGDLNLDEPLYEMGITGI</sequence>
<dbReference type="SUPFAM" id="SSF53850">
    <property type="entry name" value="Periplasmic binding protein-like II"/>
    <property type="match status" value="1"/>
</dbReference>
<name>A0ABS0A6U3_9FLAO</name>